<name>A0A4Y2JDX9_ARAVE</name>
<protein>
    <submittedName>
        <fullName evidence="1">Uncharacterized protein</fullName>
    </submittedName>
</protein>
<dbReference type="EMBL" id="BGPR01003435">
    <property type="protein sequence ID" value="GBM88105.1"/>
    <property type="molecule type" value="Genomic_DNA"/>
</dbReference>
<organism evidence="1 2">
    <name type="scientific">Araneus ventricosus</name>
    <name type="common">Orbweaver spider</name>
    <name type="synonym">Epeira ventricosa</name>
    <dbReference type="NCBI Taxonomy" id="182803"/>
    <lineage>
        <taxon>Eukaryota</taxon>
        <taxon>Metazoa</taxon>
        <taxon>Ecdysozoa</taxon>
        <taxon>Arthropoda</taxon>
        <taxon>Chelicerata</taxon>
        <taxon>Arachnida</taxon>
        <taxon>Araneae</taxon>
        <taxon>Araneomorphae</taxon>
        <taxon>Entelegynae</taxon>
        <taxon>Araneoidea</taxon>
        <taxon>Araneidae</taxon>
        <taxon>Araneus</taxon>
    </lineage>
</organism>
<gene>
    <name evidence="1" type="ORF">AVEN_131481_1</name>
</gene>
<dbReference type="AlphaFoldDB" id="A0A4Y2JDX9"/>
<comment type="caution">
    <text evidence="1">The sequence shown here is derived from an EMBL/GenBank/DDBJ whole genome shotgun (WGS) entry which is preliminary data.</text>
</comment>
<proteinExistence type="predicted"/>
<sequence length="80" mass="9179">MVDSSRRKTTTPMDDRYIIGRWREIYTNQHNIAGNSRCERQRHGLLLENTFIKLACSPAASSSNLHPINSCLSTEQFRLA</sequence>
<reference evidence="1 2" key="1">
    <citation type="journal article" date="2019" name="Sci. Rep.">
        <title>Orb-weaving spider Araneus ventricosus genome elucidates the spidroin gene catalogue.</title>
        <authorList>
            <person name="Kono N."/>
            <person name="Nakamura H."/>
            <person name="Ohtoshi R."/>
            <person name="Moran D.A.P."/>
            <person name="Shinohara A."/>
            <person name="Yoshida Y."/>
            <person name="Fujiwara M."/>
            <person name="Mori M."/>
            <person name="Tomita M."/>
            <person name="Arakawa K."/>
        </authorList>
    </citation>
    <scope>NUCLEOTIDE SEQUENCE [LARGE SCALE GENOMIC DNA]</scope>
</reference>
<dbReference type="Proteomes" id="UP000499080">
    <property type="component" value="Unassembled WGS sequence"/>
</dbReference>
<evidence type="ECO:0000313" key="2">
    <source>
        <dbReference type="Proteomes" id="UP000499080"/>
    </source>
</evidence>
<keyword evidence="2" id="KW-1185">Reference proteome</keyword>
<accession>A0A4Y2JDX9</accession>
<evidence type="ECO:0000313" key="1">
    <source>
        <dbReference type="EMBL" id="GBM88105.1"/>
    </source>
</evidence>